<dbReference type="Proteomes" id="UP000828251">
    <property type="component" value="Unassembled WGS sequence"/>
</dbReference>
<feature type="region of interest" description="Disordered" evidence="1">
    <location>
        <begin position="68"/>
        <end position="96"/>
    </location>
</feature>
<dbReference type="OrthoDB" id="10372676at2759"/>
<gene>
    <name evidence="2" type="ORF">J1N35_040546</name>
</gene>
<accession>A0A9D3ZIL7</accession>
<evidence type="ECO:0000313" key="3">
    <source>
        <dbReference type="Proteomes" id="UP000828251"/>
    </source>
</evidence>
<sequence length="96" mass="10584">MYESSMNDSEAKVGAKVKTSIKDDFASANLGEKAHDEEHIKCKEATEVSVLGLDKLHLHLMALDNLNDSVTNEGDNEANNDEALKFSDDSMQRTNL</sequence>
<proteinExistence type="predicted"/>
<keyword evidence="3" id="KW-1185">Reference proteome</keyword>
<evidence type="ECO:0000313" key="2">
    <source>
        <dbReference type="EMBL" id="KAH1038803.1"/>
    </source>
</evidence>
<feature type="compositionally biased region" description="Basic and acidic residues" evidence="1">
    <location>
        <begin position="82"/>
        <end position="96"/>
    </location>
</feature>
<reference evidence="2 3" key="1">
    <citation type="journal article" date="2021" name="Plant Biotechnol. J.">
        <title>Multi-omics assisted identification of the key and species-specific regulatory components of drought-tolerant mechanisms in Gossypium stocksii.</title>
        <authorList>
            <person name="Yu D."/>
            <person name="Ke L."/>
            <person name="Zhang D."/>
            <person name="Wu Y."/>
            <person name="Sun Y."/>
            <person name="Mei J."/>
            <person name="Sun J."/>
            <person name="Sun Y."/>
        </authorList>
    </citation>
    <scope>NUCLEOTIDE SEQUENCE [LARGE SCALE GENOMIC DNA]</scope>
    <source>
        <strain evidence="3">cv. E1</strain>
        <tissue evidence="2">Leaf</tissue>
    </source>
</reference>
<organism evidence="2 3">
    <name type="scientific">Gossypium stocksii</name>
    <dbReference type="NCBI Taxonomy" id="47602"/>
    <lineage>
        <taxon>Eukaryota</taxon>
        <taxon>Viridiplantae</taxon>
        <taxon>Streptophyta</taxon>
        <taxon>Embryophyta</taxon>
        <taxon>Tracheophyta</taxon>
        <taxon>Spermatophyta</taxon>
        <taxon>Magnoliopsida</taxon>
        <taxon>eudicotyledons</taxon>
        <taxon>Gunneridae</taxon>
        <taxon>Pentapetalae</taxon>
        <taxon>rosids</taxon>
        <taxon>malvids</taxon>
        <taxon>Malvales</taxon>
        <taxon>Malvaceae</taxon>
        <taxon>Malvoideae</taxon>
        <taxon>Gossypium</taxon>
    </lineage>
</organism>
<comment type="caution">
    <text evidence="2">The sequence shown here is derived from an EMBL/GenBank/DDBJ whole genome shotgun (WGS) entry which is preliminary data.</text>
</comment>
<dbReference type="EMBL" id="JAIQCV010000012">
    <property type="protein sequence ID" value="KAH1038803.1"/>
    <property type="molecule type" value="Genomic_DNA"/>
</dbReference>
<name>A0A9D3ZIL7_9ROSI</name>
<protein>
    <submittedName>
        <fullName evidence="2">Uncharacterized protein</fullName>
    </submittedName>
</protein>
<evidence type="ECO:0000256" key="1">
    <source>
        <dbReference type="SAM" id="MobiDB-lite"/>
    </source>
</evidence>
<dbReference type="AlphaFoldDB" id="A0A9D3ZIL7"/>